<proteinExistence type="predicted"/>
<organism evidence="1">
    <name type="scientific">Magallana gigas</name>
    <name type="common">Pacific oyster</name>
    <name type="synonym">Crassostrea gigas</name>
    <dbReference type="NCBI Taxonomy" id="29159"/>
    <lineage>
        <taxon>Eukaryota</taxon>
        <taxon>Metazoa</taxon>
        <taxon>Spiralia</taxon>
        <taxon>Lophotrochozoa</taxon>
        <taxon>Mollusca</taxon>
        <taxon>Bivalvia</taxon>
        <taxon>Autobranchia</taxon>
        <taxon>Pteriomorphia</taxon>
        <taxon>Ostreida</taxon>
        <taxon>Ostreoidea</taxon>
        <taxon>Ostreidae</taxon>
        <taxon>Magallana</taxon>
    </lineage>
</organism>
<sequence>MVRNVTLCVFLVFIQVVLGLKCKSHTGKPVDWGKARFNINFNGNIEINVKTGLAPVVNVMCKG</sequence>
<dbReference type="EMBL" id="JH817078">
    <property type="protein sequence ID" value="EKC31895.1"/>
    <property type="molecule type" value="Genomic_DNA"/>
</dbReference>
<protein>
    <submittedName>
        <fullName evidence="1">Uncharacterized protein</fullName>
    </submittedName>
</protein>
<dbReference type="AlphaFoldDB" id="K1QSH2"/>
<reference evidence="1" key="1">
    <citation type="journal article" date="2012" name="Nature">
        <title>The oyster genome reveals stress adaptation and complexity of shell formation.</title>
        <authorList>
            <person name="Zhang G."/>
            <person name="Fang X."/>
            <person name="Guo X."/>
            <person name="Li L."/>
            <person name="Luo R."/>
            <person name="Xu F."/>
            <person name="Yang P."/>
            <person name="Zhang L."/>
            <person name="Wang X."/>
            <person name="Qi H."/>
            <person name="Xiong Z."/>
            <person name="Que H."/>
            <person name="Xie Y."/>
            <person name="Holland P.W."/>
            <person name="Paps J."/>
            <person name="Zhu Y."/>
            <person name="Wu F."/>
            <person name="Chen Y."/>
            <person name="Wang J."/>
            <person name="Peng C."/>
            <person name="Meng J."/>
            <person name="Yang L."/>
            <person name="Liu J."/>
            <person name="Wen B."/>
            <person name="Zhang N."/>
            <person name="Huang Z."/>
            <person name="Zhu Q."/>
            <person name="Feng Y."/>
            <person name="Mount A."/>
            <person name="Hedgecock D."/>
            <person name="Xu Z."/>
            <person name="Liu Y."/>
            <person name="Domazet-Loso T."/>
            <person name="Du Y."/>
            <person name="Sun X."/>
            <person name="Zhang S."/>
            <person name="Liu B."/>
            <person name="Cheng P."/>
            <person name="Jiang X."/>
            <person name="Li J."/>
            <person name="Fan D."/>
            <person name="Wang W."/>
            <person name="Fu W."/>
            <person name="Wang T."/>
            <person name="Wang B."/>
            <person name="Zhang J."/>
            <person name="Peng Z."/>
            <person name="Li Y."/>
            <person name="Li N."/>
            <person name="Wang J."/>
            <person name="Chen M."/>
            <person name="He Y."/>
            <person name="Tan F."/>
            <person name="Song X."/>
            <person name="Zheng Q."/>
            <person name="Huang R."/>
            <person name="Yang H."/>
            <person name="Du X."/>
            <person name="Chen L."/>
            <person name="Yang M."/>
            <person name="Gaffney P.M."/>
            <person name="Wang S."/>
            <person name="Luo L."/>
            <person name="She Z."/>
            <person name="Ming Y."/>
            <person name="Huang W."/>
            <person name="Zhang S."/>
            <person name="Huang B."/>
            <person name="Zhang Y."/>
            <person name="Qu T."/>
            <person name="Ni P."/>
            <person name="Miao G."/>
            <person name="Wang J."/>
            <person name="Wang Q."/>
            <person name="Steinberg C.E."/>
            <person name="Wang H."/>
            <person name="Li N."/>
            <person name="Qian L."/>
            <person name="Zhang G."/>
            <person name="Li Y."/>
            <person name="Yang H."/>
            <person name="Liu X."/>
            <person name="Wang J."/>
            <person name="Yin Y."/>
            <person name="Wang J."/>
        </authorList>
    </citation>
    <scope>NUCLEOTIDE SEQUENCE [LARGE SCALE GENOMIC DNA]</scope>
    <source>
        <strain evidence="1">05x7-T-G4-1.051#20</strain>
    </source>
</reference>
<name>K1QSH2_MAGGI</name>
<gene>
    <name evidence="1" type="ORF">CGI_10018877</name>
</gene>
<evidence type="ECO:0000313" key="1">
    <source>
        <dbReference type="EMBL" id="EKC31895.1"/>
    </source>
</evidence>
<dbReference type="HOGENOM" id="CLU_2887938_0_0_1"/>
<accession>K1QSH2</accession>
<dbReference type="InParanoid" id="K1QSH2"/>